<feature type="region of interest" description="Disordered" evidence="1">
    <location>
        <begin position="53"/>
        <end position="109"/>
    </location>
</feature>
<evidence type="ECO:0000313" key="3">
    <source>
        <dbReference type="EMBL" id="MBE7694969.1"/>
    </source>
</evidence>
<keyword evidence="2" id="KW-0812">Transmembrane</keyword>
<sequence length="310" mass="33366">MKILETAHQRKAAVITAVILMLLLFGVFNFGIKYLDPPIEYGVAINLGSSDVGSGEPVEEMELAAASQAVSEENESQDFDQNTEDQPEEEVEEEITEQTQPLNESSQEIQEDIITDDTAKDALSIAKSTKEKEVVKDTSEEKPEEKIKEKVKEKPKKTPKKKPKPSKQTTDALNSLLNGTANTGAKTGEGDDAESGIKGNKNGDSKASKYYGNSKSGTGGNYNLAGRKALSKPIKKPDCQEEGTIVVSIEVNKNGIVTKAQTGGLKGSTSSAPCLEKAAKQAALKTIWNAANDAPQKQRGTIIYKFSLSE</sequence>
<organism evidence="3 4">
    <name type="scientific">Tenacibaculum finnmarkense genomovar finnmarkense</name>
    <dbReference type="NCBI Taxonomy" id="1458503"/>
    <lineage>
        <taxon>Bacteria</taxon>
        <taxon>Pseudomonadati</taxon>
        <taxon>Bacteroidota</taxon>
        <taxon>Flavobacteriia</taxon>
        <taxon>Flavobacteriales</taxon>
        <taxon>Flavobacteriaceae</taxon>
        <taxon>Tenacibaculum</taxon>
        <taxon>Tenacibaculum finnmarkense</taxon>
    </lineage>
</organism>
<protein>
    <submittedName>
        <fullName evidence="3">Energy transducer TonB</fullName>
    </submittedName>
</protein>
<feature type="compositionally biased region" description="Basic residues" evidence="1">
    <location>
        <begin position="153"/>
        <end position="165"/>
    </location>
</feature>
<reference evidence="3 4" key="1">
    <citation type="journal article" date="2020" name="Int. J. Syst. Evol. Microbiol.">
        <title>Tenacibaculum piscium sp. nov., isolated from skin ulcers of sea-farmed fish, and description of Tenacibaculum finnmarkense sp. nov. with subdivision into genomovars finnmarkense and ulcerans.</title>
        <authorList>
            <person name="Olsen A.B."/>
            <person name="Spilsberg B."/>
            <person name="Nilsen H.K."/>
            <person name="Lagesen K."/>
            <person name="Gulla S."/>
            <person name="Avendano-Herrera R."/>
            <person name="Irgang R."/>
            <person name="Duchaud E."/>
            <person name="Colquhoun D.J."/>
        </authorList>
    </citation>
    <scope>NUCLEOTIDE SEQUENCE [LARGE SCALE GENOMIC DNA]</scope>
    <source>
        <strain evidence="3 4">TNO037</strain>
    </source>
</reference>
<dbReference type="RefSeq" id="WP_101954900.1">
    <property type="nucleotide sequence ID" value="NZ_JAJHTL010000007.1"/>
</dbReference>
<keyword evidence="2" id="KW-1133">Transmembrane helix</keyword>
<proteinExistence type="predicted"/>
<evidence type="ECO:0000256" key="1">
    <source>
        <dbReference type="SAM" id="MobiDB-lite"/>
    </source>
</evidence>
<evidence type="ECO:0000313" key="4">
    <source>
        <dbReference type="Proteomes" id="UP000806077"/>
    </source>
</evidence>
<feature type="region of interest" description="Disordered" evidence="1">
    <location>
        <begin position="124"/>
        <end position="223"/>
    </location>
</feature>
<name>A0AAP1RF87_9FLAO</name>
<dbReference type="Proteomes" id="UP000806077">
    <property type="component" value="Unassembled WGS sequence"/>
</dbReference>
<accession>A0AAP1RF87</accession>
<feature type="compositionally biased region" description="Basic and acidic residues" evidence="1">
    <location>
        <begin position="128"/>
        <end position="152"/>
    </location>
</feature>
<dbReference type="EMBL" id="WXXV01000006">
    <property type="protein sequence ID" value="MBE7694969.1"/>
    <property type="molecule type" value="Genomic_DNA"/>
</dbReference>
<feature type="compositionally biased region" description="Polar residues" evidence="1">
    <location>
        <begin position="168"/>
        <end position="185"/>
    </location>
</feature>
<feature type="compositionally biased region" description="Acidic residues" evidence="1">
    <location>
        <begin position="72"/>
        <end position="96"/>
    </location>
</feature>
<keyword evidence="4" id="KW-1185">Reference proteome</keyword>
<dbReference type="SUPFAM" id="SSF74653">
    <property type="entry name" value="TolA/TonB C-terminal domain"/>
    <property type="match status" value="1"/>
</dbReference>
<gene>
    <name evidence="3" type="ORF">F7645_05960</name>
</gene>
<dbReference type="AlphaFoldDB" id="A0AAP1RF87"/>
<keyword evidence="2" id="KW-0472">Membrane</keyword>
<evidence type="ECO:0000256" key="2">
    <source>
        <dbReference type="SAM" id="Phobius"/>
    </source>
</evidence>
<feature type="transmembrane region" description="Helical" evidence="2">
    <location>
        <begin position="12"/>
        <end position="32"/>
    </location>
</feature>
<comment type="caution">
    <text evidence="3">The sequence shown here is derived from an EMBL/GenBank/DDBJ whole genome shotgun (WGS) entry which is preliminary data.</text>
</comment>